<organism evidence="7 8">
    <name type="scientific">Pelatocladus maniniholoensis HA4357-MV3</name>
    <dbReference type="NCBI Taxonomy" id="1117104"/>
    <lineage>
        <taxon>Bacteria</taxon>
        <taxon>Bacillati</taxon>
        <taxon>Cyanobacteriota</taxon>
        <taxon>Cyanophyceae</taxon>
        <taxon>Nostocales</taxon>
        <taxon>Nostocaceae</taxon>
        <taxon>Pelatocladus</taxon>
    </lineage>
</organism>
<dbReference type="PANTHER" id="PTHR42693">
    <property type="entry name" value="ARYLSULFATASE FAMILY MEMBER"/>
    <property type="match status" value="1"/>
</dbReference>
<dbReference type="Pfam" id="PF00884">
    <property type="entry name" value="Sulfatase"/>
    <property type="match status" value="1"/>
</dbReference>
<evidence type="ECO:0000256" key="4">
    <source>
        <dbReference type="ARBA" id="ARBA00022837"/>
    </source>
</evidence>
<evidence type="ECO:0000259" key="6">
    <source>
        <dbReference type="Pfam" id="PF00884"/>
    </source>
</evidence>
<gene>
    <name evidence="7" type="ORF">KME28_12645</name>
</gene>
<evidence type="ECO:0000256" key="2">
    <source>
        <dbReference type="ARBA" id="ARBA00022723"/>
    </source>
</evidence>
<dbReference type="GO" id="GO:0046872">
    <property type="term" value="F:metal ion binding"/>
    <property type="evidence" value="ECO:0007669"/>
    <property type="project" value="UniProtKB-KW"/>
</dbReference>
<dbReference type="InterPro" id="IPR024607">
    <property type="entry name" value="Sulfatase_CS"/>
</dbReference>
<dbReference type="InterPro" id="IPR000917">
    <property type="entry name" value="Sulfatase_N"/>
</dbReference>
<dbReference type="InterPro" id="IPR050738">
    <property type="entry name" value="Sulfatase"/>
</dbReference>
<dbReference type="AlphaFoldDB" id="A0A9E3H859"/>
<dbReference type="Proteomes" id="UP000813215">
    <property type="component" value="Unassembled WGS sequence"/>
</dbReference>
<keyword evidence="3" id="KW-0378">Hydrolase</keyword>
<evidence type="ECO:0000256" key="1">
    <source>
        <dbReference type="ARBA" id="ARBA00008779"/>
    </source>
</evidence>
<evidence type="ECO:0000256" key="3">
    <source>
        <dbReference type="ARBA" id="ARBA00022801"/>
    </source>
</evidence>
<dbReference type="Gene3D" id="3.30.1120.10">
    <property type="match status" value="1"/>
</dbReference>
<feature type="domain" description="Sulfatase N-terminal" evidence="6">
    <location>
        <begin position="64"/>
        <end position="478"/>
    </location>
</feature>
<feature type="signal peptide" evidence="5">
    <location>
        <begin position="1"/>
        <end position="25"/>
    </location>
</feature>
<dbReference type="EMBL" id="JAHHHW010000087">
    <property type="protein sequence ID" value="MBW4432548.1"/>
    <property type="molecule type" value="Genomic_DNA"/>
</dbReference>
<dbReference type="InterPro" id="IPR017850">
    <property type="entry name" value="Alkaline_phosphatase_core_sf"/>
</dbReference>
<dbReference type="Gene3D" id="3.40.720.10">
    <property type="entry name" value="Alkaline Phosphatase, subunit A"/>
    <property type="match status" value="1"/>
</dbReference>
<dbReference type="GO" id="GO:0016787">
    <property type="term" value="F:hydrolase activity"/>
    <property type="evidence" value="ECO:0007669"/>
    <property type="project" value="UniProtKB-KW"/>
</dbReference>
<dbReference type="PANTHER" id="PTHR42693:SF43">
    <property type="entry name" value="BLL2667 PROTEIN"/>
    <property type="match status" value="1"/>
</dbReference>
<name>A0A9E3H859_9NOST</name>
<accession>A0A9E3H859</accession>
<comment type="caution">
    <text evidence="7">The sequence shown here is derived from an EMBL/GenBank/DDBJ whole genome shotgun (WGS) entry which is preliminary data.</text>
</comment>
<reference evidence="7" key="2">
    <citation type="journal article" date="2022" name="Microbiol. Resour. Announc.">
        <title>Metagenome Sequencing to Explore Phylogenomics of Terrestrial Cyanobacteria.</title>
        <authorList>
            <person name="Ward R.D."/>
            <person name="Stajich J.E."/>
            <person name="Johansen J.R."/>
            <person name="Huntemann M."/>
            <person name="Clum A."/>
            <person name="Foster B."/>
            <person name="Foster B."/>
            <person name="Roux S."/>
            <person name="Palaniappan K."/>
            <person name="Varghese N."/>
            <person name="Mukherjee S."/>
            <person name="Reddy T.B.K."/>
            <person name="Daum C."/>
            <person name="Copeland A."/>
            <person name="Chen I.A."/>
            <person name="Ivanova N.N."/>
            <person name="Kyrpides N.C."/>
            <person name="Shapiro N."/>
            <person name="Eloe-Fadrosh E.A."/>
            <person name="Pietrasiak N."/>
        </authorList>
    </citation>
    <scope>NUCLEOTIDE SEQUENCE</scope>
    <source>
        <strain evidence="7">HA4357-MV3</strain>
    </source>
</reference>
<proteinExistence type="inferred from homology"/>
<protein>
    <submittedName>
        <fullName evidence="7">Arylsulfatase</fullName>
    </submittedName>
</protein>
<sequence length="781" mass="86843">MLRRLILFILSILFVLLAIAPFASATELLPQPDPKFDGKIGITYQTAKPDPSVLKAPEAKQDAPNILLVLLDDVGFGAAKTFGGSIETPTLDRLAANGLRYNRFHTTALCSPTRAALLTGRNHHSVGSGTIQELATAYPGYTGLIPKSTATIGQILQQNGYSTAWFGKNHNVPDNQTSGVGPFDRWPNGLGFDYFYGFIGGETDQWYPTLYENQNPVNQPASPEEGYNLTHDLADKAIAWINYEQAIAPDRPFFAYFAPGATHAPHQPPPKYPEKYRGKFDHGWDKQREIIFERQKKLGVIPNDAQLTPRPEQMPAWDSFSPEEQTILAREMETYAGYLEYADREVGRVVDAIKDLEKLDNTLIIYIVGDNGASAEGSLIGSCNELLNLNGLNLTMADNLKCYDIWGSPETSPHYAVSWAWAMDTPFRWTKQVASHFGGTRNAMVISWPKQIKDKNGLRQQFHHVIDIAPTLLEVAGIEEPRFFDGIAQKPIEGVSLTYTFDKGANKADEQHDTQYFEMFGHRAIYDDGWMASAFHNRMPWINAGTVPFDQDKWELFNLNEDFTQANDLSAKNPEKLKEMQALFLLEGEKYNVFPLDDRFAERLDVNLRPSFTTGRNHFDLYQGMTRLSEGIAPNMKNKSHSITADLVIPDKGAEGVILALGGTTGGYTLYIKDGKLTYDYNWFDLDRTSITSSTSVPTGKVKVRFDFDYDGGGAGKGGTGKLFINGRQVGQGRIEKTVPGRFGVDSQDVGMDLQAPVSNAYKPPFAFTGSIEKVSIDLKS</sequence>
<feature type="chain" id="PRO_5039526125" evidence="5">
    <location>
        <begin position="26"/>
        <end position="781"/>
    </location>
</feature>
<evidence type="ECO:0000256" key="5">
    <source>
        <dbReference type="SAM" id="SignalP"/>
    </source>
</evidence>
<keyword evidence="4" id="KW-0106">Calcium</keyword>
<dbReference type="SUPFAM" id="SSF53649">
    <property type="entry name" value="Alkaline phosphatase-like"/>
    <property type="match status" value="1"/>
</dbReference>
<evidence type="ECO:0000313" key="7">
    <source>
        <dbReference type="EMBL" id="MBW4432548.1"/>
    </source>
</evidence>
<evidence type="ECO:0000313" key="8">
    <source>
        <dbReference type="Proteomes" id="UP000813215"/>
    </source>
</evidence>
<dbReference type="CDD" id="cd16025">
    <property type="entry name" value="PAS_like"/>
    <property type="match status" value="1"/>
</dbReference>
<comment type="similarity">
    <text evidence="1">Belongs to the sulfatase family.</text>
</comment>
<keyword evidence="5" id="KW-0732">Signal</keyword>
<reference evidence="7" key="1">
    <citation type="submission" date="2021-05" db="EMBL/GenBank/DDBJ databases">
        <authorList>
            <person name="Pietrasiak N."/>
            <person name="Ward R."/>
            <person name="Stajich J.E."/>
            <person name="Kurbessoian T."/>
        </authorList>
    </citation>
    <scope>NUCLEOTIDE SEQUENCE</scope>
    <source>
        <strain evidence="7">HA4357-MV3</strain>
    </source>
</reference>
<dbReference type="PROSITE" id="PS00523">
    <property type="entry name" value="SULFATASE_1"/>
    <property type="match status" value="1"/>
</dbReference>
<keyword evidence="2" id="KW-0479">Metal-binding</keyword>